<evidence type="ECO:0000256" key="2">
    <source>
        <dbReference type="SAM" id="Phobius"/>
    </source>
</evidence>
<protein>
    <recommendedName>
        <fullName evidence="5">DUF4878 domain-containing protein</fullName>
    </recommendedName>
</protein>
<organism evidence="3 4">
    <name type="scientific">Mycolicibacterium arenosum</name>
    <dbReference type="NCBI Taxonomy" id="2952157"/>
    <lineage>
        <taxon>Bacteria</taxon>
        <taxon>Bacillati</taxon>
        <taxon>Actinomycetota</taxon>
        <taxon>Actinomycetes</taxon>
        <taxon>Mycobacteriales</taxon>
        <taxon>Mycobacteriaceae</taxon>
        <taxon>Mycolicibacterium</taxon>
    </lineage>
</organism>
<accession>A0ABT1M1E3</accession>
<dbReference type="EMBL" id="JANDBD010000003">
    <property type="protein sequence ID" value="MCP9272099.1"/>
    <property type="molecule type" value="Genomic_DNA"/>
</dbReference>
<dbReference type="Gene3D" id="3.10.450.50">
    <property type="match status" value="1"/>
</dbReference>
<comment type="caution">
    <text evidence="3">The sequence shown here is derived from an EMBL/GenBank/DDBJ whole genome shotgun (WGS) entry which is preliminary data.</text>
</comment>
<dbReference type="Proteomes" id="UP001651690">
    <property type="component" value="Unassembled WGS sequence"/>
</dbReference>
<evidence type="ECO:0008006" key="5">
    <source>
        <dbReference type="Google" id="ProtNLM"/>
    </source>
</evidence>
<feature type="region of interest" description="Disordered" evidence="1">
    <location>
        <begin position="77"/>
        <end position="97"/>
    </location>
</feature>
<name>A0ABT1M1E3_9MYCO</name>
<evidence type="ECO:0000313" key="3">
    <source>
        <dbReference type="EMBL" id="MCP9272099.1"/>
    </source>
</evidence>
<proteinExistence type="predicted"/>
<gene>
    <name evidence="3" type="ORF">NM203_07855</name>
</gene>
<keyword evidence="2" id="KW-0812">Transmembrane</keyword>
<dbReference type="RefSeq" id="WP_255059275.1">
    <property type="nucleotide sequence ID" value="NZ_JANDBD010000003.1"/>
</dbReference>
<dbReference type="SUPFAM" id="SSF54427">
    <property type="entry name" value="NTF2-like"/>
    <property type="match status" value="1"/>
</dbReference>
<keyword evidence="2" id="KW-1133">Transmembrane helix</keyword>
<evidence type="ECO:0000256" key="1">
    <source>
        <dbReference type="SAM" id="MobiDB-lite"/>
    </source>
</evidence>
<keyword evidence="2" id="KW-0472">Membrane</keyword>
<dbReference type="InterPro" id="IPR032710">
    <property type="entry name" value="NTF2-like_dom_sf"/>
</dbReference>
<reference evidence="3 4" key="1">
    <citation type="submission" date="2022-06" db="EMBL/GenBank/DDBJ databases">
        <title>Mycolicibacterium sp. CAU 1645 isolated from seawater.</title>
        <authorList>
            <person name="Kim W."/>
        </authorList>
    </citation>
    <scope>NUCLEOTIDE SEQUENCE [LARGE SCALE GENOMIC DNA]</scope>
    <source>
        <strain evidence="3 4">CAU 1645</strain>
    </source>
</reference>
<keyword evidence="4" id="KW-1185">Reference proteome</keyword>
<feature type="transmembrane region" description="Helical" evidence="2">
    <location>
        <begin position="52"/>
        <end position="74"/>
    </location>
</feature>
<sequence>MRFNPPPNWPPVPPGWVPPPNWQPDPTWPPPPPGWQLWVPDHAPVGRNKTPLIIGGITVAIVALVAVVLTVVLVSRSDSGGGSGPSTTATAASDEDQIEDQVDAFEKAWNDEDFAAMESIVCEELQDDPEFTEEEFLASRQESGRLNLTVLEMDVTGDTAVVSIEQQGESANDFDFAREGDEWKWCEL</sequence>
<evidence type="ECO:0000313" key="4">
    <source>
        <dbReference type="Proteomes" id="UP001651690"/>
    </source>
</evidence>